<evidence type="ECO:0000259" key="9">
    <source>
        <dbReference type="PROSITE" id="PS51755"/>
    </source>
</evidence>
<feature type="domain" description="OmpR/PhoB-type" evidence="9">
    <location>
        <begin position="137"/>
        <end position="234"/>
    </location>
</feature>
<keyword evidence="5" id="KW-0804">Transcription</keyword>
<dbReference type="GO" id="GO:0000976">
    <property type="term" value="F:transcription cis-regulatory region binding"/>
    <property type="evidence" value="ECO:0007669"/>
    <property type="project" value="TreeGrafter"/>
</dbReference>
<dbReference type="InterPro" id="IPR016032">
    <property type="entry name" value="Sig_transdc_resp-reg_C-effctor"/>
</dbReference>
<dbReference type="EMBL" id="LT629701">
    <property type="protein sequence ID" value="SDM84413.1"/>
    <property type="molecule type" value="Genomic_DNA"/>
</dbReference>
<evidence type="ECO:0000256" key="3">
    <source>
        <dbReference type="ARBA" id="ARBA00023015"/>
    </source>
</evidence>
<dbReference type="Gene3D" id="3.40.50.2300">
    <property type="match status" value="1"/>
</dbReference>
<evidence type="ECO:0000256" key="1">
    <source>
        <dbReference type="ARBA" id="ARBA00022553"/>
    </source>
</evidence>
<name>A0A1G9WJJ4_ALLAB</name>
<dbReference type="STRING" id="211114.SAMN04489726_3638"/>
<dbReference type="Gene3D" id="1.10.10.10">
    <property type="entry name" value="Winged helix-like DNA-binding domain superfamily/Winged helix DNA-binding domain"/>
    <property type="match status" value="1"/>
</dbReference>
<dbReference type="AlphaFoldDB" id="A0A1G9WJJ4"/>
<dbReference type="OrthoDB" id="9812490at2"/>
<dbReference type="SUPFAM" id="SSF52172">
    <property type="entry name" value="CheY-like"/>
    <property type="match status" value="1"/>
</dbReference>
<feature type="DNA-binding region" description="OmpR/PhoB-type" evidence="7">
    <location>
        <begin position="137"/>
        <end position="234"/>
    </location>
</feature>
<sequence length="241" mass="26916">MNIDEPRSAKVLVVDDEPNILELLSATLRLSGFEVGVAETGAAAVSAAKQFQPDIVVLDVMLPDLDGFTVARQLRSEQERLPVLFLTARDSVQDRIAGLTAGGDDYVTKPFSLEEVVLRLRAILRRTRPPGSAAVDDGVLSYADLELDEEGHEVRRAGEPVPLSPTEFNLLRYLLINAEKVVSKEQILDRVWDYNFDGSSRIVESYISYLRRKIDRREPALIHTIRGVGYTLRMPRGRGRS</sequence>
<reference evidence="10 11" key="1">
    <citation type="submission" date="2016-10" db="EMBL/GenBank/DDBJ databases">
        <authorList>
            <person name="de Groot N.N."/>
        </authorList>
    </citation>
    <scope>NUCLEOTIDE SEQUENCE [LARGE SCALE GENOMIC DNA]</scope>
    <source>
        <strain evidence="10 11">DSM 44149</strain>
    </source>
</reference>
<keyword evidence="4 7" id="KW-0238">DNA-binding</keyword>
<evidence type="ECO:0000313" key="11">
    <source>
        <dbReference type="Proteomes" id="UP000183376"/>
    </source>
</evidence>
<dbReference type="GO" id="GO:0032993">
    <property type="term" value="C:protein-DNA complex"/>
    <property type="evidence" value="ECO:0007669"/>
    <property type="project" value="TreeGrafter"/>
</dbReference>
<dbReference type="GO" id="GO:0006355">
    <property type="term" value="P:regulation of DNA-templated transcription"/>
    <property type="evidence" value="ECO:0007669"/>
    <property type="project" value="InterPro"/>
</dbReference>
<keyword evidence="11" id="KW-1185">Reference proteome</keyword>
<evidence type="ECO:0000313" key="10">
    <source>
        <dbReference type="EMBL" id="SDM84413.1"/>
    </source>
</evidence>
<dbReference type="PANTHER" id="PTHR48111">
    <property type="entry name" value="REGULATOR OF RPOS"/>
    <property type="match status" value="1"/>
</dbReference>
<dbReference type="InterPro" id="IPR036388">
    <property type="entry name" value="WH-like_DNA-bd_sf"/>
</dbReference>
<dbReference type="InterPro" id="IPR039420">
    <property type="entry name" value="WalR-like"/>
</dbReference>
<gene>
    <name evidence="10" type="ORF">SAMN04489726_3638</name>
</gene>
<dbReference type="FunFam" id="3.40.50.2300:FF:000001">
    <property type="entry name" value="DNA-binding response regulator PhoB"/>
    <property type="match status" value="1"/>
</dbReference>
<dbReference type="SMART" id="SM00862">
    <property type="entry name" value="Trans_reg_C"/>
    <property type="match status" value="1"/>
</dbReference>
<dbReference type="PROSITE" id="PS50110">
    <property type="entry name" value="RESPONSE_REGULATORY"/>
    <property type="match status" value="1"/>
</dbReference>
<feature type="domain" description="Response regulatory" evidence="8">
    <location>
        <begin position="10"/>
        <end position="124"/>
    </location>
</feature>
<dbReference type="eggNOG" id="COG0745">
    <property type="taxonomic scope" value="Bacteria"/>
</dbReference>
<dbReference type="InterPro" id="IPR001867">
    <property type="entry name" value="OmpR/PhoB-type_DNA-bd"/>
</dbReference>
<dbReference type="Pfam" id="PF00486">
    <property type="entry name" value="Trans_reg_C"/>
    <property type="match status" value="1"/>
</dbReference>
<keyword evidence="3" id="KW-0805">Transcription regulation</keyword>
<dbReference type="FunFam" id="1.10.10.10:FF:000005">
    <property type="entry name" value="Two-component system response regulator"/>
    <property type="match status" value="1"/>
</dbReference>
<dbReference type="CDD" id="cd00383">
    <property type="entry name" value="trans_reg_C"/>
    <property type="match status" value="1"/>
</dbReference>
<keyword evidence="1 6" id="KW-0597">Phosphoprotein</keyword>
<proteinExistence type="predicted"/>
<dbReference type="SUPFAM" id="SSF46894">
    <property type="entry name" value="C-terminal effector domain of the bipartite response regulators"/>
    <property type="match status" value="1"/>
</dbReference>
<dbReference type="Gene3D" id="6.10.250.690">
    <property type="match status" value="1"/>
</dbReference>
<accession>A0A1G9WJJ4</accession>
<evidence type="ECO:0000259" key="8">
    <source>
        <dbReference type="PROSITE" id="PS50110"/>
    </source>
</evidence>
<dbReference type="Proteomes" id="UP000183376">
    <property type="component" value="Chromosome I"/>
</dbReference>
<dbReference type="PROSITE" id="PS51755">
    <property type="entry name" value="OMPR_PHOB"/>
    <property type="match status" value="1"/>
</dbReference>
<evidence type="ECO:0000256" key="4">
    <source>
        <dbReference type="ARBA" id="ARBA00023125"/>
    </source>
</evidence>
<keyword evidence="2" id="KW-0902">Two-component regulatory system</keyword>
<protein>
    <submittedName>
        <fullName evidence="10">Two-component system, OmpR family, response regulator</fullName>
    </submittedName>
</protein>
<evidence type="ECO:0000256" key="5">
    <source>
        <dbReference type="ARBA" id="ARBA00023163"/>
    </source>
</evidence>
<dbReference type="Pfam" id="PF00072">
    <property type="entry name" value="Response_reg"/>
    <property type="match status" value="1"/>
</dbReference>
<feature type="modified residue" description="4-aspartylphosphate" evidence="6">
    <location>
        <position position="59"/>
    </location>
</feature>
<dbReference type="GO" id="GO:0005829">
    <property type="term" value="C:cytosol"/>
    <property type="evidence" value="ECO:0007669"/>
    <property type="project" value="TreeGrafter"/>
</dbReference>
<dbReference type="GO" id="GO:0000156">
    <property type="term" value="F:phosphorelay response regulator activity"/>
    <property type="evidence" value="ECO:0007669"/>
    <property type="project" value="TreeGrafter"/>
</dbReference>
<organism evidence="10 11">
    <name type="scientific">Allokutzneria albata</name>
    <name type="common">Kibdelosporangium albatum</name>
    <dbReference type="NCBI Taxonomy" id="211114"/>
    <lineage>
        <taxon>Bacteria</taxon>
        <taxon>Bacillati</taxon>
        <taxon>Actinomycetota</taxon>
        <taxon>Actinomycetes</taxon>
        <taxon>Pseudonocardiales</taxon>
        <taxon>Pseudonocardiaceae</taxon>
        <taxon>Allokutzneria</taxon>
    </lineage>
</organism>
<dbReference type="RefSeq" id="WP_043811597.1">
    <property type="nucleotide sequence ID" value="NZ_JOEF01000008.1"/>
</dbReference>
<dbReference type="SMART" id="SM00448">
    <property type="entry name" value="REC"/>
    <property type="match status" value="1"/>
</dbReference>
<evidence type="ECO:0000256" key="6">
    <source>
        <dbReference type="PROSITE-ProRule" id="PRU00169"/>
    </source>
</evidence>
<dbReference type="InterPro" id="IPR001789">
    <property type="entry name" value="Sig_transdc_resp-reg_receiver"/>
</dbReference>
<dbReference type="PANTHER" id="PTHR48111:SF28">
    <property type="entry name" value="TRANSCRIPTIONAL REGULATORY PROTEIN TCRX-RELATED"/>
    <property type="match status" value="1"/>
</dbReference>
<evidence type="ECO:0000256" key="2">
    <source>
        <dbReference type="ARBA" id="ARBA00023012"/>
    </source>
</evidence>
<evidence type="ECO:0000256" key="7">
    <source>
        <dbReference type="PROSITE-ProRule" id="PRU01091"/>
    </source>
</evidence>
<dbReference type="InterPro" id="IPR011006">
    <property type="entry name" value="CheY-like_superfamily"/>
</dbReference>